<keyword evidence="14" id="KW-1185">Reference proteome</keyword>
<dbReference type="InterPro" id="IPR000157">
    <property type="entry name" value="TIR_dom"/>
</dbReference>
<evidence type="ECO:0000256" key="5">
    <source>
        <dbReference type="ARBA" id="ARBA00022729"/>
    </source>
</evidence>
<protein>
    <recommendedName>
        <fullName evidence="12">TIR domain-containing protein</fullName>
    </recommendedName>
</protein>
<dbReference type="Pfam" id="PF13676">
    <property type="entry name" value="TIR_2"/>
    <property type="match status" value="1"/>
</dbReference>
<dbReference type="Gene3D" id="3.40.50.10140">
    <property type="entry name" value="Toll/interleukin-1 receptor homology (TIR) domain"/>
    <property type="match status" value="1"/>
</dbReference>
<dbReference type="InterPro" id="IPR035897">
    <property type="entry name" value="Toll_tir_struct_dom_sf"/>
</dbReference>
<dbReference type="Pfam" id="PF13855">
    <property type="entry name" value="LRR_8"/>
    <property type="match status" value="2"/>
</dbReference>
<reference evidence="13 14" key="1">
    <citation type="journal article" date="2023" name="Sci. Data">
        <title>Genome assembly of the Korean intertidal mud-creeper Batillaria attramentaria.</title>
        <authorList>
            <person name="Patra A.K."/>
            <person name="Ho P.T."/>
            <person name="Jun S."/>
            <person name="Lee S.J."/>
            <person name="Kim Y."/>
            <person name="Won Y.J."/>
        </authorList>
    </citation>
    <scope>NUCLEOTIDE SEQUENCE [LARGE SCALE GENOMIC DNA]</scope>
    <source>
        <strain evidence="13">Wonlab-2016</strain>
    </source>
</reference>
<keyword evidence="9" id="KW-0675">Receptor</keyword>
<dbReference type="SMART" id="SM00365">
    <property type="entry name" value="LRR_SD22"/>
    <property type="match status" value="4"/>
</dbReference>
<accession>A0ABD0LNX5</accession>
<dbReference type="Pfam" id="PF00560">
    <property type="entry name" value="LRR_1"/>
    <property type="match status" value="1"/>
</dbReference>
<name>A0ABD0LNX5_9CAEN</name>
<feature type="domain" description="TIR" evidence="12">
    <location>
        <begin position="811"/>
        <end position="954"/>
    </location>
</feature>
<dbReference type="InterPro" id="IPR001611">
    <property type="entry name" value="Leu-rich_rpt"/>
</dbReference>
<evidence type="ECO:0000256" key="3">
    <source>
        <dbReference type="ARBA" id="ARBA00022614"/>
    </source>
</evidence>
<gene>
    <name evidence="13" type="ORF">BaRGS_00007760</name>
</gene>
<evidence type="ECO:0000256" key="7">
    <source>
        <dbReference type="ARBA" id="ARBA00022989"/>
    </source>
</evidence>
<evidence type="ECO:0000256" key="1">
    <source>
        <dbReference type="ARBA" id="ARBA00004167"/>
    </source>
</evidence>
<dbReference type="PANTHER" id="PTHR24365:SF541">
    <property type="entry name" value="PROTEIN TOLL-RELATED"/>
    <property type="match status" value="1"/>
</dbReference>
<dbReference type="Gene3D" id="3.80.10.10">
    <property type="entry name" value="Ribonuclease Inhibitor"/>
    <property type="match status" value="3"/>
</dbReference>
<feature type="transmembrane region" description="Helical" evidence="11">
    <location>
        <begin position="760"/>
        <end position="784"/>
    </location>
</feature>
<keyword evidence="7 11" id="KW-1133">Transmembrane helix</keyword>
<keyword evidence="5" id="KW-0732">Signal</keyword>
<dbReference type="AlphaFoldDB" id="A0ABD0LNX5"/>
<dbReference type="InterPro" id="IPR032675">
    <property type="entry name" value="LRR_dom_sf"/>
</dbReference>
<dbReference type="PRINTS" id="PR00019">
    <property type="entry name" value="LEURICHRPT"/>
</dbReference>
<dbReference type="SUPFAM" id="SSF52058">
    <property type="entry name" value="L domain-like"/>
    <property type="match status" value="2"/>
</dbReference>
<comment type="similarity">
    <text evidence="2">Belongs to the Toll-like receptor family.</text>
</comment>
<dbReference type="SMART" id="SM00369">
    <property type="entry name" value="LRR_TYP"/>
    <property type="match status" value="8"/>
</dbReference>
<dbReference type="SMART" id="SM00255">
    <property type="entry name" value="TIR"/>
    <property type="match status" value="1"/>
</dbReference>
<dbReference type="PROSITE" id="PS51450">
    <property type="entry name" value="LRR"/>
    <property type="match status" value="4"/>
</dbReference>
<organism evidence="13 14">
    <name type="scientific">Batillaria attramentaria</name>
    <dbReference type="NCBI Taxonomy" id="370345"/>
    <lineage>
        <taxon>Eukaryota</taxon>
        <taxon>Metazoa</taxon>
        <taxon>Spiralia</taxon>
        <taxon>Lophotrochozoa</taxon>
        <taxon>Mollusca</taxon>
        <taxon>Gastropoda</taxon>
        <taxon>Caenogastropoda</taxon>
        <taxon>Sorbeoconcha</taxon>
        <taxon>Cerithioidea</taxon>
        <taxon>Batillariidae</taxon>
        <taxon>Batillaria</taxon>
    </lineage>
</organism>
<dbReference type="PROSITE" id="PS50104">
    <property type="entry name" value="TIR"/>
    <property type="match status" value="1"/>
</dbReference>
<dbReference type="PRINTS" id="PR01537">
    <property type="entry name" value="INTRLKN1R1F"/>
</dbReference>
<evidence type="ECO:0000256" key="6">
    <source>
        <dbReference type="ARBA" id="ARBA00022737"/>
    </source>
</evidence>
<dbReference type="InterPro" id="IPR003591">
    <property type="entry name" value="Leu-rich_rpt_typical-subtyp"/>
</dbReference>
<dbReference type="EMBL" id="JACVVK020000034">
    <property type="protein sequence ID" value="KAK7500880.1"/>
    <property type="molecule type" value="Genomic_DNA"/>
</dbReference>
<evidence type="ECO:0000256" key="2">
    <source>
        <dbReference type="ARBA" id="ARBA00009634"/>
    </source>
</evidence>
<evidence type="ECO:0000256" key="8">
    <source>
        <dbReference type="ARBA" id="ARBA00023136"/>
    </source>
</evidence>
<dbReference type="PANTHER" id="PTHR24365">
    <property type="entry name" value="TOLL-LIKE RECEPTOR"/>
    <property type="match status" value="1"/>
</dbReference>
<sequence length="956" mass="107988">MTTFPHPIALPKPDLLSFPVYNFCPSCTRSHLTGRSFQKVTSHGKPGSRFIVTVTLGAKLTGLSVVNEETYQVFKRKCVSTWVCLVSLLFVSAGLQSAAADELPTTNWTDIKRHCGECLCNKTYVDCSDRSLTAVPNNSLPLEAETLILRHNRLESLPDGVFARFQSLKYLDLSGNQLQELSTDVFLGLDNLYSLDLAWNTLTLSDETYPPGVFRPFNASLVRLRLEGNCQAGKDNCRTGETSVNLTYPDKALSDLANLETLYIDGLPEVSFGPGFANMTKLHSLHLLGYTEGFCGMNGLTNETFVHLPKSLRLLNMSDCNISSIEPDAFTPVRTLKTLDISYNKDLGFDMLADAMESLQGSDLLHLHIDSLVHRYTMSVLITQWHTRYFKNTSIVTISAQYNRIEAFCEGALDNMPDTLEYVDLFANLLGFGRYFKDLGKLKSLKKLTVDGRFWASPPPYAYPPTVPRDCQKTPGVADRRCENGWTHEMDVLEAWRPDFMIDTRTVSSLRQDSTRTLTFVLPPKLQEFKSRCTQLYYQLLEINVDPNNSLHTLDLTSNLLAVWIGPITGLNLTTLSLANNFAHNVSNSFFKTLTSLTSFNASRNDLRQVIANDTNGTLFEPLVNLEVLDLSRNFLNYIPNNIFKGLVNLTTLILSKNEIVKFFADLSHMQNLKLLDLSYNQIHFLPETTMTHLDNIAAQPNASVYVVIIYNPSPAPASTSTSSRGSKNYYCLTSDGKDTEPMDNFFGMIKELEKSCADFAGILVGAVSCFICLMIALTSALAYRFRWKLRYLYYASRLNYRPQHNEEDSFEFDAFVSYASEDNDFVHGELVERLEERAGLRLNVHNRDWIPGRPIPTNIVAAVQSSRRTLVVLTRHLLESDWCQYEMQMATMEAAHSGRDVLLFLLYEDVPSHELPRQVLYNLQASTYILYPSHDHADSRLVDSFWQRLSQAIRD</sequence>
<keyword evidence="4 11" id="KW-0812">Transmembrane</keyword>
<dbReference type="GO" id="GO:0016020">
    <property type="term" value="C:membrane"/>
    <property type="evidence" value="ECO:0007669"/>
    <property type="project" value="UniProtKB-SubCell"/>
</dbReference>
<keyword evidence="6" id="KW-0677">Repeat</keyword>
<evidence type="ECO:0000256" key="10">
    <source>
        <dbReference type="ARBA" id="ARBA00023180"/>
    </source>
</evidence>
<dbReference type="Proteomes" id="UP001519460">
    <property type="component" value="Unassembled WGS sequence"/>
</dbReference>
<keyword evidence="8 11" id="KW-0472">Membrane</keyword>
<proteinExistence type="inferred from homology"/>
<keyword evidence="10" id="KW-0325">Glycoprotein</keyword>
<keyword evidence="3" id="KW-0433">Leucine-rich repeat</keyword>
<dbReference type="SUPFAM" id="SSF52200">
    <property type="entry name" value="Toll/Interleukin receptor TIR domain"/>
    <property type="match status" value="1"/>
</dbReference>
<evidence type="ECO:0000256" key="9">
    <source>
        <dbReference type="ARBA" id="ARBA00023170"/>
    </source>
</evidence>
<evidence type="ECO:0000313" key="14">
    <source>
        <dbReference type="Proteomes" id="UP001519460"/>
    </source>
</evidence>
<evidence type="ECO:0000256" key="11">
    <source>
        <dbReference type="SAM" id="Phobius"/>
    </source>
</evidence>
<evidence type="ECO:0000259" key="12">
    <source>
        <dbReference type="PROSITE" id="PS50104"/>
    </source>
</evidence>
<comment type="subcellular location">
    <subcellularLocation>
        <location evidence="1">Membrane</location>
        <topology evidence="1">Single-pass membrane protein</topology>
    </subcellularLocation>
</comment>
<comment type="caution">
    <text evidence="13">The sequence shown here is derived from an EMBL/GenBank/DDBJ whole genome shotgun (WGS) entry which is preliminary data.</text>
</comment>
<evidence type="ECO:0000256" key="4">
    <source>
        <dbReference type="ARBA" id="ARBA00022692"/>
    </source>
</evidence>
<evidence type="ECO:0000313" key="13">
    <source>
        <dbReference type="EMBL" id="KAK7500880.1"/>
    </source>
</evidence>